<organism evidence="2 3">
    <name type="scientific">Stieleria varia</name>
    <dbReference type="NCBI Taxonomy" id="2528005"/>
    <lineage>
        <taxon>Bacteria</taxon>
        <taxon>Pseudomonadati</taxon>
        <taxon>Planctomycetota</taxon>
        <taxon>Planctomycetia</taxon>
        <taxon>Pirellulales</taxon>
        <taxon>Pirellulaceae</taxon>
        <taxon>Stieleria</taxon>
    </lineage>
</organism>
<keyword evidence="3" id="KW-1185">Reference proteome</keyword>
<dbReference type="AlphaFoldDB" id="A0A5C6A4P8"/>
<evidence type="ECO:0000313" key="3">
    <source>
        <dbReference type="Proteomes" id="UP000320176"/>
    </source>
</evidence>
<feature type="compositionally biased region" description="Polar residues" evidence="1">
    <location>
        <begin position="62"/>
        <end position="74"/>
    </location>
</feature>
<feature type="compositionally biased region" description="Basic and acidic residues" evidence="1">
    <location>
        <begin position="75"/>
        <end position="84"/>
    </location>
</feature>
<name>A0A5C6A4P8_9BACT</name>
<evidence type="ECO:0000313" key="2">
    <source>
        <dbReference type="EMBL" id="TWT94449.1"/>
    </source>
</evidence>
<comment type="caution">
    <text evidence="2">The sequence shown here is derived from an EMBL/GenBank/DDBJ whole genome shotgun (WGS) entry which is preliminary data.</text>
</comment>
<proteinExistence type="predicted"/>
<sequence length="99" mass="10286">MAGISGEIQCVSELSGESHNVSGGCPFSAEQAVKNRESVVTHGGDFSLMSGDNGHSGGVYNQYGTGQRVATDNLEQSHKNEKPPSEAGFGETKLKMAGL</sequence>
<gene>
    <name evidence="2" type="ORF">Pla52n_52700</name>
</gene>
<accession>A0A5C6A4P8</accession>
<dbReference type="Proteomes" id="UP000320176">
    <property type="component" value="Unassembled WGS sequence"/>
</dbReference>
<feature type="region of interest" description="Disordered" evidence="1">
    <location>
        <begin position="44"/>
        <end position="99"/>
    </location>
</feature>
<protein>
    <submittedName>
        <fullName evidence="2">Uncharacterized protein</fullName>
    </submittedName>
</protein>
<dbReference type="EMBL" id="SJPN01000007">
    <property type="protein sequence ID" value="TWT94449.1"/>
    <property type="molecule type" value="Genomic_DNA"/>
</dbReference>
<reference evidence="2 3" key="1">
    <citation type="submission" date="2019-02" db="EMBL/GenBank/DDBJ databases">
        <title>Deep-cultivation of Planctomycetes and their phenomic and genomic characterization uncovers novel biology.</title>
        <authorList>
            <person name="Wiegand S."/>
            <person name="Jogler M."/>
            <person name="Boedeker C."/>
            <person name="Pinto D."/>
            <person name="Vollmers J."/>
            <person name="Rivas-Marin E."/>
            <person name="Kohn T."/>
            <person name="Peeters S.H."/>
            <person name="Heuer A."/>
            <person name="Rast P."/>
            <person name="Oberbeckmann S."/>
            <person name="Bunk B."/>
            <person name="Jeske O."/>
            <person name="Meyerdierks A."/>
            <person name="Storesund J.E."/>
            <person name="Kallscheuer N."/>
            <person name="Luecker S."/>
            <person name="Lage O.M."/>
            <person name="Pohl T."/>
            <person name="Merkel B.J."/>
            <person name="Hornburger P."/>
            <person name="Mueller R.-W."/>
            <person name="Bruemmer F."/>
            <person name="Labrenz M."/>
            <person name="Spormann A.M."/>
            <person name="Op Den Camp H."/>
            <person name="Overmann J."/>
            <person name="Amann R."/>
            <person name="Jetten M.S.M."/>
            <person name="Mascher T."/>
            <person name="Medema M.H."/>
            <person name="Devos D.P."/>
            <person name="Kaster A.-K."/>
            <person name="Ovreas L."/>
            <person name="Rohde M."/>
            <person name="Galperin M.Y."/>
            <person name="Jogler C."/>
        </authorList>
    </citation>
    <scope>NUCLEOTIDE SEQUENCE [LARGE SCALE GENOMIC DNA]</scope>
    <source>
        <strain evidence="2 3">Pla52n</strain>
    </source>
</reference>
<evidence type="ECO:0000256" key="1">
    <source>
        <dbReference type="SAM" id="MobiDB-lite"/>
    </source>
</evidence>